<evidence type="ECO:0000313" key="2">
    <source>
        <dbReference type="EMBL" id="CAL4194362.1"/>
    </source>
</evidence>
<dbReference type="InterPro" id="IPR043502">
    <property type="entry name" value="DNA/RNA_pol_sf"/>
</dbReference>
<comment type="caution">
    <text evidence="2">The sequence shown here is derived from an EMBL/GenBank/DDBJ whole genome shotgun (WGS) entry which is preliminary data.</text>
</comment>
<protein>
    <recommendedName>
        <fullName evidence="1">Reverse transcriptase domain-containing protein</fullName>
    </recommendedName>
</protein>
<dbReference type="SUPFAM" id="SSF56672">
    <property type="entry name" value="DNA/RNA polymerases"/>
    <property type="match status" value="1"/>
</dbReference>
<feature type="non-terminal residue" evidence="2">
    <location>
        <position position="203"/>
    </location>
</feature>
<dbReference type="Proteomes" id="UP001497623">
    <property type="component" value="Unassembled WGS sequence"/>
</dbReference>
<evidence type="ECO:0000259" key="1">
    <source>
        <dbReference type="PROSITE" id="PS50878"/>
    </source>
</evidence>
<sequence length="203" mass="23168">MYLLKKSLEEGDIPEIFKMAYITPIHKGGPKTKPEQYRPVSLTSHLVKIFERVIKKQILLHLVINNLINEQQHGFVPGRSTQSQLLLHFKDIYEALEEGLQTDTIFLDFAKAFDKVNHEILFKKIDNHGIKGKIGKWIREFLSNRKFIVVANGTRSKVGEVKSGVPQGTVLAAILFIIMIADIDEKVKESIVRCFADDTRVNK</sequence>
<dbReference type="Pfam" id="PF00078">
    <property type="entry name" value="RVT_1"/>
    <property type="match status" value="1"/>
</dbReference>
<dbReference type="PANTHER" id="PTHR19446">
    <property type="entry name" value="REVERSE TRANSCRIPTASES"/>
    <property type="match status" value="1"/>
</dbReference>
<dbReference type="GO" id="GO:0071897">
    <property type="term" value="P:DNA biosynthetic process"/>
    <property type="evidence" value="ECO:0007669"/>
    <property type="project" value="UniProtKB-ARBA"/>
</dbReference>
<dbReference type="AlphaFoldDB" id="A0AAV2SL17"/>
<gene>
    <name evidence="2" type="ORF">MNOR_LOCUS36925</name>
</gene>
<dbReference type="EMBL" id="CAXKWB010070609">
    <property type="protein sequence ID" value="CAL4194362.1"/>
    <property type="molecule type" value="Genomic_DNA"/>
</dbReference>
<dbReference type="PROSITE" id="PS50878">
    <property type="entry name" value="RT_POL"/>
    <property type="match status" value="1"/>
</dbReference>
<evidence type="ECO:0000313" key="3">
    <source>
        <dbReference type="Proteomes" id="UP001497623"/>
    </source>
</evidence>
<dbReference type="CDD" id="cd01650">
    <property type="entry name" value="RT_nLTR_like"/>
    <property type="match status" value="1"/>
</dbReference>
<reference evidence="2 3" key="1">
    <citation type="submission" date="2024-05" db="EMBL/GenBank/DDBJ databases">
        <authorList>
            <person name="Wallberg A."/>
        </authorList>
    </citation>
    <scope>NUCLEOTIDE SEQUENCE [LARGE SCALE GENOMIC DNA]</scope>
</reference>
<feature type="domain" description="Reverse transcriptase" evidence="1">
    <location>
        <begin position="6"/>
        <end position="203"/>
    </location>
</feature>
<proteinExistence type="predicted"/>
<name>A0AAV2SL17_MEGNR</name>
<dbReference type="InterPro" id="IPR000477">
    <property type="entry name" value="RT_dom"/>
</dbReference>
<keyword evidence="3" id="KW-1185">Reference proteome</keyword>
<organism evidence="2 3">
    <name type="scientific">Meganyctiphanes norvegica</name>
    <name type="common">Northern krill</name>
    <name type="synonym">Thysanopoda norvegica</name>
    <dbReference type="NCBI Taxonomy" id="48144"/>
    <lineage>
        <taxon>Eukaryota</taxon>
        <taxon>Metazoa</taxon>
        <taxon>Ecdysozoa</taxon>
        <taxon>Arthropoda</taxon>
        <taxon>Crustacea</taxon>
        <taxon>Multicrustacea</taxon>
        <taxon>Malacostraca</taxon>
        <taxon>Eumalacostraca</taxon>
        <taxon>Eucarida</taxon>
        <taxon>Euphausiacea</taxon>
        <taxon>Euphausiidae</taxon>
        <taxon>Meganyctiphanes</taxon>
    </lineage>
</organism>
<accession>A0AAV2SL17</accession>